<dbReference type="GO" id="GO:0006260">
    <property type="term" value="P:DNA replication"/>
    <property type="evidence" value="ECO:0007669"/>
    <property type="project" value="UniProtKB-UniRule"/>
</dbReference>
<dbReference type="GO" id="GO:0003688">
    <property type="term" value="F:DNA replication origin binding"/>
    <property type="evidence" value="ECO:0007669"/>
    <property type="project" value="UniProtKB-UniRule"/>
</dbReference>
<accession>A0A0R3PMG9</accession>
<dbReference type="OrthoDB" id="20198at2759"/>
<evidence type="ECO:0000313" key="2">
    <source>
        <dbReference type="Proteomes" id="UP000267027"/>
    </source>
</evidence>
<dbReference type="STRING" id="334426.A0A0R3PMG9"/>
<reference evidence="1 2" key="2">
    <citation type="submission" date="2018-11" db="EMBL/GenBank/DDBJ databases">
        <authorList>
            <consortium name="Pathogen Informatics"/>
        </authorList>
    </citation>
    <scope>NUCLEOTIDE SEQUENCE [LARGE SCALE GENOMIC DNA]</scope>
    <source>
        <strain evidence="1 2">Costa Rica</strain>
    </source>
</reference>
<evidence type="ECO:0000313" key="1">
    <source>
        <dbReference type="EMBL" id="VDM57669.1"/>
    </source>
</evidence>
<name>A0A0R3PMG9_ANGCS</name>
<protein>
    <submittedName>
        <fullName evidence="3">Origin recognition complex subunit 2</fullName>
    </submittedName>
</protein>
<dbReference type="WBParaSite" id="ACOC_0000608301-mRNA-1">
    <property type="protein sequence ID" value="ACOC_0000608301-mRNA-1"/>
    <property type="gene ID" value="ACOC_0000608301"/>
</dbReference>
<dbReference type="PANTHER" id="PTHR14052">
    <property type="entry name" value="ORIGIN RECOGNITION COMPLEX SUBUNIT 2"/>
    <property type="match status" value="1"/>
</dbReference>
<organism evidence="3">
    <name type="scientific">Angiostrongylus costaricensis</name>
    <name type="common">Nematode worm</name>
    <dbReference type="NCBI Taxonomy" id="334426"/>
    <lineage>
        <taxon>Eukaryota</taxon>
        <taxon>Metazoa</taxon>
        <taxon>Ecdysozoa</taxon>
        <taxon>Nematoda</taxon>
        <taxon>Chromadorea</taxon>
        <taxon>Rhabditida</taxon>
        <taxon>Rhabditina</taxon>
        <taxon>Rhabditomorpha</taxon>
        <taxon>Strongyloidea</taxon>
        <taxon>Metastrongylidae</taxon>
        <taxon>Angiostrongylus</taxon>
    </lineage>
</organism>
<dbReference type="GO" id="GO:0005664">
    <property type="term" value="C:nuclear origin of replication recognition complex"/>
    <property type="evidence" value="ECO:0007669"/>
    <property type="project" value="UniProtKB-UniRule"/>
</dbReference>
<dbReference type="Proteomes" id="UP000267027">
    <property type="component" value="Unassembled WGS sequence"/>
</dbReference>
<dbReference type="PANTHER" id="PTHR14052:SF0">
    <property type="entry name" value="ORIGIN RECOGNITION COMPLEX SUBUNIT 2"/>
    <property type="match status" value="1"/>
</dbReference>
<keyword evidence="2" id="KW-1185">Reference proteome</keyword>
<dbReference type="AlphaFoldDB" id="A0A0R3PMG9"/>
<sequence>MLATVDHINATLLHTNRHLESFKWVYYRADTFEFPSQELFAGRSSLLGLNPRCNNLVHSLSSLDVLWKSLATNSRSIFRLFFSLFFSNKEPVAFWDLFTANPLLPDFFSIEN</sequence>
<evidence type="ECO:0000313" key="3">
    <source>
        <dbReference type="WBParaSite" id="ACOC_0000608301-mRNA-1"/>
    </source>
</evidence>
<dbReference type="EMBL" id="UYYA01003918">
    <property type="protein sequence ID" value="VDM57669.1"/>
    <property type="molecule type" value="Genomic_DNA"/>
</dbReference>
<gene>
    <name evidence="1" type="ORF">ACOC_LOCUS6084</name>
</gene>
<dbReference type="InterPro" id="IPR007220">
    <property type="entry name" value="ORC2"/>
</dbReference>
<proteinExistence type="predicted"/>
<reference evidence="3" key="1">
    <citation type="submission" date="2017-02" db="UniProtKB">
        <authorList>
            <consortium name="WormBaseParasite"/>
        </authorList>
    </citation>
    <scope>IDENTIFICATION</scope>
</reference>